<protein>
    <recommendedName>
        <fullName evidence="3">CopG family transcriptional regulator</fullName>
    </recommendedName>
</protein>
<dbReference type="PROSITE" id="PS00549">
    <property type="entry name" value="BACTERIOFERRITIN"/>
    <property type="match status" value="1"/>
</dbReference>
<reference evidence="1 2" key="1">
    <citation type="journal article" date="2019" name="Int. J. Syst. Evol. Microbiol.">
        <title>The Global Catalogue of Microorganisms (GCM) 10K type strain sequencing project: providing services to taxonomists for standard genome sequencing and annotation.</title>
        <authorList>
            <consortium name="The Broad Institute Genomics Platform"/>
            <consortium name="The Broad Institute Genome Sequencing Center for Infectious Disease"/>
            <person name="Wu L."/>
            <person name="Ma J."/>
        </authorList>
    </citation>
    <scope>NUCLEOTIDE SEQUENCE [LARGE SCALE GENOMIC DNA]</scope>
    <source>
        <strain evidence="1 2">JCM 1407</strain>
    </source>
</reference>
<dbReference type="RefSeq" id="WP_343758591.1">
    <property type="nucleotide sequence ID" value="NZ_BAAACG010000003.1"/>
</dbReference>
<gene>
    <name evidence="1" type="ORF">GCM10008906_05380</name>
</gene>
<evidence type="ECO:0008006" key="3">
    <source>
        <dbReference type="Google" id="ProtNLM"/>
    </source>
</evidence>
<comment type="caution">
    <text evidence="1">The sequence shown here is derived from an EMBL/GenBank/DDBJ whole genome shotgun (WGS) entry which is preliminary data.</text>
</comment>
<sequence>MSGEKKVVVNLSETLYKELDEILKQESKKKSEFFREAIILYIEKKKKLDQIEQMKKGYMEMAKINSDFAESGFVKDIEDLKKYEDMLSESDFPNDNYSEKRRYILC</sequence>
<proteinExistence type="predicted"/>
<organism evidence="1 2">
    <name type="scientific">Clostridium oceanicum</name>
    <dbReference type="NCBI Taxonomy" id="1543"/>
    <lineage>
        <taxon>Bacteria</taxon>
        <taxon>Bacillati</taxon>
        <taxon>Bacillota</taxon>
        <taxon>Clostridia</taxon>
        <taxon>Eubacteriales</taxon>
        <taxon>Clostridiaceae</taxon>
        <taxon>Clostridium</taxon>
    </lineage>
</organism>
<name>A0ABN1JAZ4_9CLOT</name>
<evidence type="ECO:0000313" key="2">
    <source>
        <dbReference type="Proteomes" id="UP001501510"/>
    </source>
</evidence>
<accession>A0ABN1JAZ4</accession>
<keyword evidence="2" id="KW-1185">Reference proteome</keyword>
<evidence type="ECO:0000313" key="1">
    <source>
        <dbReference type="EMBL" id="GAA0733898.1"/>
    </source>
</evidence>
<dbReference type="InterPro" id="IPR013321">
    <property type="entry name" value="Arc_rbn_hlx_hlx"/>
</dbReference>
<dbReference type="Proteomes" id="UP001501510">
    <property type="component" value="Unassembled WGS sequence"/>
</dbReference>
<dbReference type="Gene3D" id="1.10.1220.10">
    <property type="entry name" value="Met repressor-like"/>
    <property type="match status" value="1"/>
</dbReference>
<dbReference type="EMBL" id="BAAACG010000003">
    <property type="protein sequence ID" value="GAA0733898.1"/>
    <property type="molecule type" value="Genomic_DNA"/>
</dbReference>